<evidence type="ECO:0000256" key="4">
    <source>
        <dbReference type="ARBA" id="ARBA00023136"/>
    </source>
</evidence>
<dbReference type="CDD" id="cd08977">
    <property type="entry name" value="SusD"/>
    <property type="match status" value="1"/>
</dbReference>
<evidence type="ECO:0000256" key="5">
    <source>
        <dbReference type="ARBA" id="ARBA00023237"/>
    </source>
</evidence>
<dbReference type="STRING" id="385682.SAMN05444380_10631"/>
<keyword evidence="5" id="KW-0998">Cell outer membrane</keyword>
<reference evidence="8 9" key="1">
    <citation type="submission" date="2016-10" db="EMBL/GenBank/DDBJ databases">
        <authorList>
            <person name="de Groot N.N."/>
        </authorList>
    </citation>
    <scope>NUCLEOTIDE SEQUENCE [LARGE SCALE GENOMIC DNA]</scope>
    <source>
        <strain evidence="8 9">DSM 19012</strain>
    </source>
</reference>
<evidence type="ECO:0000313" key="8">
    <source>
        <dbReference type="EMBL" id="SFE06361.1"/>
    </source>
</evidence>
<evidence type="ECO:0000256" key="2">
    <source>
        <dbReference type="ARBA" id="ARBA00006275"/>
    </source>
</evidence>
<proteinExistence type="inferred from homology"/>
<dbReference type="InterPro" id="IPR012944">
    <property type="entry name" value="SusD_RagB_dom"/>
</dbReference>
<comment type="subcellular location">
    <subcellularLocation>
        <location evidence="1">Cell outer membrane</location>
    </subcellularLocation>
</comment>
<evidence type="ECO:0000259" key="7">
    <source>
        <dbReference type="Pfam" id="PF14322"/>
    </source>
</evidence>
<sequence>MKMINILIKGFGIFLLLIISFSCSLDKDPLSEFSEVTIGSSDDDGDRIKFETRSEMLTQYEGMYELFRSRQEHWYLDYLMITEVRSDNAYAGTVGAEVMPFENNSLDGGNSVITRDWNRYLEDIAYVNSIIENIDLVPDPSFSEEERAQWKAEAKIFRAMVMLDMVRFWGNIPVITKEAEDITAENIEEVYPTYFPSQNTPEEAYQQIVDDLTSAIPDAPEAGDDKTILTKAVARSLLAKAYAEKPIRDYDKVIEYCDAVIADGFQLVDDYSLLFRMNEAGTDIEARNTSESIFEVQFFTGSGNWVTWMFGRNLLDWDQNFSWAKWVTPSRDLIAAFEDENDDIRMGQSIVYYDCNWSLYYPSDYYPFMYKIRSGNNSIIKLRLADIMLLKAEALAWKGELNAAADIVDQIRARVDLPGLSESVKASQESMIEAVLNERRLELAFEGHRLFDLIRNGKLQSVMNSVNDRDSGRLSQSRPFTEDSELLPIPQTVLDANTNLVQNPGY</sequence>
<evidence type="ECO:0000256" key="3">
    <source>
        <dbReference type="ARBA" id="ARBA00022729"/>
    </source>
</evidence>
<dbReference type="GO" id="GO:0009279">
    <property type="term" value="C:cell outer membrane"/>
    <property type="evidence" value="ECO:0007669"/>
    <property type="project" value="UniProtKB-SubCell"/>
</dbReference>
<protein>
    <submittedName>
        <fullName evidence="8">Starch-binding associating with outer membrane</fullName>
    </submittedName>
</protein>
<dbReference type="RefSeq" id="WP_010527113.1">
    <property type="nucleotide sequence ID" value="NZ_AFSL01000032.1"/>
</dbReference>
<gene>
    <name evidence="8" type="ORF">SAMN05444380_10631</name>
</gene>
<organism evidence="8 9">
    <name type="scientific">Thermophagus xiamenensis</name>
    <dbReference type="NCBI Taxonomy" id="385682"/>
    <lineage>
        <taxon>Bacteria</taxon>
        <taxon>Pseudomonadati</taxon>
        <taxon>Bacteroidota</taxon>
        <taxon>Bacteroidia</taxon>
        <taxon>Marinilabiliales</taxon>
        <taxon>Marinilabiliaceae</taxon>
        <taxon>Thermophagus</taxon>
    </lineage>
</organism>
<dbReference type="PROSITE" id="PS51257">
    <property type="entry name" value="PROKAR_LIPOPROTEIN"/>
    <property type="match status" value="1"/>
</dbReference>
<dbReference type="Gene3D" id="1.25.40.390">
    <property type="match status" value="1"/>
</dbReference>
<evidence type="ECO:0000256" key="1">
    <source>
        <dbReference type="ARBA" id="ARBA00004442"/>
    </source>
</evidence>
<evidence type="ECO:0000313" key="9">
    <source>
        <dbReference type="Proteomes" id="UP000181976"/>
    </source>
</evidence>
<keyword evidence="9" id="KW-1185">Reference proteome</keyword>
<dbReference type="eggNOG" id="COG3637">
    <property type="taxonomic scope" value="Bacteria"/>
</dbReference>
<dbReference type="Pfam" id="PF14322">
    <property type="entry name" value="SusD-like_3"/>
    <property type="match status" value="1"/>
</dbReference>
<name>A0A1I1XGR4_9BACT</name>
<accession>A0A1I1XGR4</accession>
<dbReference type="OrthoDB" id="1147023at2"/>
<comment type="similarity">
    <text evidence="2">Belongs to the SusD family.</text>
</comment>
<feature type="domain" description="SusD-like N-terminal" evidence="7">
    <location>
        <begin position="58"/>
        <end position="242"/>
    </location>
</feature>
<feature type="domain" description="RagB/SusD" evidence="6">
    <location>
        <begin position="370"/>
        <end position="506"/>
    </location>
</feature>
<dbReference type="EMBL" id="FONA01000006">
    <property type="protein sequence ID" value="SFE06361.1"/>
    <property type="molecule type" value="Genomic_DNA"/>
</dbReference>
<dbReference type="InterPro" id="IPR011990">
    <property type="entry name" value="TPR-like_helical_dom_sf"/>
</dbReference>
<dbReference type="AlphaFoldDB" id="A0A1I1XGR4"/>
<evidence type="ECO:0000259" key="6">
    <source>
        <dbReference type="Pfam" id="PF07980"/>
    </source>
</evidence>
<dbReference type="Proteomes" id="UP000181976">
    <property type="component" value="Unassembled WGS sequence"/>
</dbReference>
<keyword evidence="3" id="KW-0732">Signal</keyword>
<keyword evidence="4" id="KW-0472">Membrane</keyword>
<dbReference type="Pfam" id="PF07980">
    <property type="entry name" value="SusD_RagB"/>
    <property type="match status" value="1"/>
</dbReference>
<dbReference type="InParanoid" id="A0A1I1XGR4"/>
<dbReference type="InterPro" id="IPR033985">
    <property type="entry name" value="SusD-like_N"/>
</dbReference>
<dbReference type="SUPFAM" id="SSF48452">
    <property type="entry name" value="TPR-like"/>
    <property type="match status" value="1"/>
</dbReference>